<keyword evidence="2" id="KW-0223">Dioxygenase</keyword>
<evidence type="ECO:0000313" key="3">
    <source>
        <dbReference type="Proteomes" id="UP000516148"/>
    </source>
</evidence>
<dbReference type="PANTHER" id="PTHR20883">
    <property type="entry name" value="PHYTANOYL-COA DIOXYGENASE DOMAIN CONTAINING 1"/>
    <property type="match status" value="1"/>
</dbReference>
<sequence>MVISVEDRIGTGAVDARSAGFSWQNVATDRPLRRLTLAEADAFDRDGFVLIKNAFTPEEITEVTLAIDPIEEAYERFVAEQQGGEFRLTSAGTITFAAHLVARSEVLRDFAAHPVIQDLCHDLSGDRVRLYWDQSVYKKTGKKQEFPWHQDNGYTFIEPQQYLTFWIPLVDVDEENGCPWIAPGQHKRGTLEHWPTAIGLKCLEEVEDAVCVPAKAGDIILFSSLAPHRTGPNLKDGTVRKAYILQYAPDGARTLTAEGKEILQDDPGRQFLILGS</sequence>
<proteinExistence type="predicted"/>
<gene>
    <name evidence="2" type="ORF">H3Z74_00900</name>
</gene>
<dbReference type="EMBL" id="CP061038">
    <property type="protein sequence ID" value="QNQ09850.1"/>
    <property type="molecule type" value="Genomic_DNA"/>
</dbReference>
<dbReference type="KEGG" id="spap:H3Z74_00900"/>
<organism evidence="2 3">
    <name type="scientific">Sphingomonas alpina</name>
    <dbReference type="NCBI Taxonomy" id="653931"/>
    <lineage>
        <taxon>Bacteria</taxon>
        <taxon>Pseudomonadati</taxon>
        <taxon>Pseudomonadota</taxon>
        <taxon>Alphaproteobacteria</taxon>
        <taxon>Sphingomonadales</taxon>
        <taxon>Sphingomonadaceae</taxon>
        <taxon>Sphingomonas</taxon>
    </lineage>
</organism>
<accession>A0A7H0LJJ7</accession>
<evidence type="ECO:0000256" key="1">
    <source>
        <dbReference type="ARBA" id="ARBA00001954"/>
    </source>
</evidence>
<dbReference type="AlphaFoldDB" id="A0A7H0LJJ7"/>
<dbReference type="GO" id="GO:0016706">
    <property type="term" value="F:2-oxoglutarate-dependent dioxygenase activity"/>
    <property type="evidence" value="ECO:0007669"/>
    <property type="project" value="UniProtKB-ARBA"/>
</dbReference>
<comment type="cofactor">
    <cofactor evidence="1">
        <name>Fe(2+)</name>
        <dbReference type="ChEBI" id="CHEBI:29033"/>
    </cofactor>
</comment>
<dbReference type="Proteomes" id="UP000516148">
    <property type="component" value="Chromosome"/>
</dbReference>
<dbReference type="Pfam" id="PF05721">
    <property type="entry name" value="PhyH"/>
    <property type="match status" value="1"/>
</dbReference>
<reference evidence="2 3" key="1">
    <citation type="submission" date="2020-09" db="EMBL/GenBank/DDBJ databases">
        <title>Sphingomonas sp., a new species isolated from pork steak.</title>
        <authorList>
            <person name="Heidler von Heilborn D."/>
        </authorList>
    </citation>
    <scope>NUCLEOTIDE SEQUENCE [LARGE SCALE GENOMIC DNA]</scope>
    <source>
        <strain evidence="3">S8-3T</strain>
    </source>
</reference>
<dbReference type="SUPFAM" id="SSF51197">
    <property type="entry name" value="Clavaminate synthase-like"/>
    <property type="match status" value="1"/>
</dbReference>
<dbReference type="RefSeq" id="WP_187762159.1">
    <property type="nucleotide sequence ID" value="NZ_CP061038.1"/>
</dbReference>
<protein>
    <submittedName>
        <fullName evidence="2">Phytanoyl-CoA dioxygenase family protein</fullName>
    </submittedName>
</protein>
<keyword evidence="3" id="KW-1185">Reference proteome</keyword>
<dbReference type="GO" id="GO:0005506">
    <property type="term" value="F:iron ion binding"/>
    <property type="evidence" value="ECO:0007669"/>
    <property type="project" value="UniProtKB-ARBA"/>
</dbReference>
<keyword evidence="2" id="KW-0560">Oxidoreductase</keyword>
<name>A0A7H0LJJ7_9SPHN</name>
<dbReference type="InterPro" id="IPR008775">
    <property type="entry name" value="Phytyl_CoA_dOase-like"/>
</dbReference>
<dbReference type="PANTHER" id="PTHR20883:SF48">
    <property type="entry name" value="ECTOINE DIOXYGENASE"/>
    <property type="match status" value="1"/>
</dbReference>
<dbReference type="Gene3D" id="2.60.120.620">
    <property type="entry name" value="q2cbj1_9rhob like domain"/>
    <property type="match status" value="1"/>
</dbReference>
<evidence type="ECO:0000313" key="2">
    <source>
        <dbReference type="EMBL" id="QNQ09850.1"/>
    </source>
</evidence>